<proteinExistence type="inferred from homology"/>
<comment type="similarity">
    <text evidence="2">Belongs to the YkuD family.</text>
</comment>
<feature type="region of interest" description="Disordered" evidence="8">
    <location>
        <begin position="83"/>
        <end position="117"/>
    </location>
</feature>
<feature type="active site" description="Proton donor/acceptor" evidence="7">
    <location>
        <position position="400"/>
    </location>
</feature>
<feature type="active site" description="Nucleophile" evidence="7">
    <location>
        <position position="413"/>
    </location>
</feature>
<evidence type="ECO:0000256" key="3">
    <source>
        <dbReference type="ARBA" id="ARBA00022679"/>
    </source>
</evidence>
<reference evidence="11 12" key="1">
    <citation type="submission" date="2019-02" db="EMBL/GenBank/DDBJ databases">
        <title>Deep-cultivation of Planctomycetes and their phenomic and genomic characterization uncovers novel biology.</title>
        <authorList>
            <person name="Wiegand S."/>
            <person name="Jogler M."/>
            <person name="Boedeker C."/>
            <person name="Pinto D."/>
            <person name="Vollmers J."/>
            <person name="Rivas-Marin E."/>
            <person name="Kohn T."/>
            <person name="Peeters S.H."/>
            <person name="Heuer A."/>
            <person name="Rast P."/>
            <person name="Oberbeckmann S."/>
            <person name="Bunk B."/>
            <person name="Jeske O."/>
            <person name="Meyerdierks A."/>
            <person name="Storesund J.E."/>
            <person name="Kallscheuer N."/>
            <person name="Luecker S."/>
            <person name="Lage O.M."/>
            <person name="Pohl T."/>
            <person name="Merkel B.J."/>
            <person name="Hornburger P."/>
            <person name="Mueller R.-W."/>
            <person name="Bruemmer F."/>
            <person name="Labrenz M."/>
            <person name="Spormann A.M."/>
            <person name="Op den Camp H."/>
            <person name="Overmann J."/>
            <person name="Amann R."/>
            <person name="Jetten M.S.M."/>
            <person name="Mascher T."/>
            <person name="Medema M.H."/>
            <person name="Devos D.P."/>
            <person name="Kaster A.-K."/>
            <person name="Ovreas L."/>
            <person name="Rohde M."/>
            <person name="Galperin M.Y."/>
            <person name="Jogler C."/>
        </authorList>
    </citation>
    <scope>NUCLEOTIDE SEQUENCE [LARGE SCALE GENOMIC DNA]</scope>
    <source>
        <strain evidence="11 12">K22_7</strain>
    </source>
</reference>
<keyword evidence="12" id="KW-1185">Reference proteome</keyword>
<evidence type="ECO:0000256" key="1">
    <source>
        <dbReference type="ARBA" id="ARBA00004752"/>
    </source>
</evidence>
<dbReference type="Pfam" id="PF03734">
    <property type="entry name" value="YkuD"/>
    <property type="match status" value="1"/>
</dbReference>
<dbReference type="CDD" id="cd16913">
    <property type="entry name" value="YkuD_like"/>
    <property type="match status" value="1"/>
</dbReference>
<sequence length="437" mass="46485">MQTLKTAAIVVLLMTVIYGSWVSLTTPPEPLPPDVEDMLVINDDGTLMLDSVLPPSLGELEINTGIADGSPEITQPIDSVASNLMQPEPFGAPDPMNSPAAVPSSVPSFDGGTSASAASFSISDASSAPAAAEVASDAHGYPSTNQSFVVPDPELARSKFDPNTGERFQASGSDESKVPVTQVSAIKMNDQAVDGLDRGATLSDQRNLGLANAIQIADRQYAADQRKEALATLSIFYSTPDLTGEERSELISRLDPLAADVIYSQRHLLESAHRVGQTETLIEIAEKYDVPWQLLANINQVQDPVTILPGTELKVVRGPFRAEVDVNAKELTLFLGDLYAGRFPIDVGNDPVPKPGTFTVQEKQESRTYYDAAGSPIAPGSPENPYGNAWIDLGGQMCIHGSPKSRQPTDKGCISLAADYADDLYGIISLGSSVTIR</sequence>
<keyword evidence="4 7" id="KW-0133">Cell shape</keyword>
<dbReference type="PROSITE" id="PS52029">
    <property type="entry name" value="LD_TPASE"/>
    <property type="match status" value="1"/>
</dbReference>
<dbReference type="GO" id="GO:0018104">
    <property type="term" value="P:peptidoglycan-protein cross-linking"/>
    <property type="evidence" value="ECO:0007669"/>
    <property type="project" value="TreeGrafter"/>
</dbReference>
<dbReference type="Gene3D" id="2.40.440.10">
    <property type="entry name" value="L,D-transpeptidase catalytic domain-like"/>
    <property type="match status" value="1"/>
</dbReference>
<evidence type="ECO:0000259" key="10">
    <source>
        <dbReference type="PROSITE" id="PS52029"/>
    </source>
</evidence>
<gene>
    <name evidence="11" type="ORF">K227x_47940</name>
</gene>
<dbReference type="CDD" id="cd00118">
    <property type="entry name" value="LysM"/>
    <property type="match status" value="1"/>
</dbReference>
<evidence type="ECO:0000256" key="8">
    <source>
        <dbReference type="SAM" id="MobiDB-lite"/>
    </source>
</evidence>
<dbReference type="GO" id="GO:0071555">
    <property type="term" value="P:cell wall organization"/>
    <property type="evidence" value="ECO:0007669"/>
    <property type="project" value="UniProtKB-UniRule"/>
</dbReference>
<dbReference type="InterPro" id="IPR038063">
    <property type="entry name" value="Transpep_catalytic_dom"/>
</dbReference>
<feature type="domain" description="L,D-TPase catalytic" evidence="10">
    <location>
        <begin position="320"/>
        <end position="437"/>
    </location>
</feature>
<dbReference type="RefSeq" id="WP_246146035.1">
    <property type="nucleotide sequence ID" value="NZ_CP036525.1"/>
</dbReference>
<dbReference type="Proteomes" id="UP000318538">
    <property type="component" value="Chromosome"/>
</dbReference>
<evidence type="ECO:0000313" key="11">
    <source>
        <dbReference type="EMBL" id="QDT06385.1"/>
    </source>
</evidence>
<dbReference type="UniPathway" id="UPA00219"/>
<keyword evidence="3" id="KW-0808">Transferase</keyword>
<name>A0A517NGY0_9BACT</name>
<dbReference type="InterPro" id="IPR018392">
    <property type="entry name" value="LysM"/>
</dbReference>
<accession>A0A517NGY0</accession>
<dbReference type="InterPro" id="IPR005490">
    <property type="entry name" value="LD_TPept_cat_dom"/>
</dbReference>
<dbReference type="SUPFAM" id="SSF141523">
    <property type="entry name" value="L,D-transpeptidase catalytic domain-like"/>
    <property type="match status" value="1"/>
</dbReference>
<dbReference type="AlphaFoldDB" id="A0A517NGY0"/>
<organism evidence="11 12">
    <name type="scientific">Rubripirellula lacrimiformis</name>
    <dbReference type="NCBI Taxonomy" id="1930273"/>
    <lineage>
        <taxon>Bacteria</taxon>
        <taxon>Pseudomonadati</taxon>
        <taxon>Planctomycetota</taxon>
        <taxon>Planctomycetia</taxon>
        <taxon>Pirellulales</taxon>
        <taxon>Pirellulaceae</taxon>
        <taxon>Rubripirellula</taxon>
    </lineage>
</organism>
<dbReference type="GO" id="GO:0005576">
    <property type="term" value="C:extracellular region"/>
    <property type="evidence" value="ECO:0007669"/>
    <property type="project" value="TreeGrafter"/>
</dbReference>
<dbReference type="KEGG" id="rlc:K227x_47940"/>
<keyword evidence="6 7" id="KW-0961">Cell wall biogenesis/degradation</keyword>
<dbReference type="GO" id="GO:0008360">
    <property type="term" value="P:regulation of cell shape"/>
    <property type="evidence" value="ECO:0007669"/>
    <property type="project" value="UniProtKB-UniRule"/>
</dbReference>
<dbReference type="EMBL" id="CP036525">
    <property type="protein sequence ID" value="QDT06385.1"/>
    <property type="molecule type" value="Genomic_DNA"/>
</dbReference>
<dbReference type="InterPro" id="IPR050979">
    <property type="entry name" value="LD-transpeptidase"/>
</dbReference>
<protein>
    <submittedName>
        <fullName evidence="11">L,D-transpeptidase catalytic domain</fullName>
    </submittedName>
</protein>
<dbReference type="Gene3D" id="3.10.350.10">
    <property type="entry name" value="LysM domain"/>
    <property type="match status" value="1"/>
</dbReference>
<keyword evidence="5 7" id="KW-0573">Peptidoglycan synthesis</keyword>
<evidence type="ECO:0000256" key="5">
    <source>
        <dbReference type="ARBA" id="ARBA00022984"/>
    </source>
</evidence>
<dbReference type="SUPFAM" id="SSF54106">
    <property type="entry name" value="LysM domain"/>
    <property type="match status" value="1"/>
</dbReference>
<comment type="pathway">
    <text evidence="1 7">Cell wall biogenesis; peptidoglycan biosynthesis.</text>
</comment>
<dbReference type="Pfam" id="PF01476">
    <property type="entry name" value="LysM"/>
    <property type="match status" value="1"/>
</dbReference>
<dbReference type="InterPro" id="IPR036779">
    <property type="entry name" value="LysM_dom_sf"/>
</dbReference>
<dbReference type="GO" id="GO:0071972">
    <property type="term" value="F:peptidoglycan L,D-transpeptidase activity"/>
    <property type="evidence" value="ECO:0007669"/>
    <property type="project" value="TreeGrafter"/>
</dbReference>
<dbReference type="GO" id="GO:0016740">
    <property type="term" value="F:transferase activity"/>
    <property type="evidence" value="ECO:0007669"/>
    <property type="project" value="UniProtKB-KW"/>
</dbReference>
<feature type="domain" description="LysM" evidence="9">
    <location>
        <begin position="271"/>
        <end position="315"/>
    </location>
</feature>
<dbReference type="PANTHER" id="PTHR30582">
    <property type="entry name" value="L,D-TRANSPEPTIDASE"/>
    <property type="match status" value="1"/>
</dbReference>
<evidence type="ECO:0000256" key="2">
    <source>
        <dbReference type="ARBA" id="ARBA00005992"/>
    </source>
</evidence>
<feature type="region of interest" description="Disordered" evidence="8">
    <location>
        <begin position="137"/>
        <end position="177"/>
    </location>
</feature>
<feature type="compositionally biased region" description="Low complexity" evidence="8">
    <location>
        <begin position="98"/>
        <end position="117"/>
    </location>
</feature>
<dbReference type="PROSITE" id="PS51782">
    <property type="entry name" value="LYSM"/>
    <property type="match status" value="1"/>
</dbReference>
<evidence type="ECO:0000256" key="6">
    <source>
        <dbReference type="ARBA" id="ARBA00023316"/>
    </source>
</evidence>
<evidence type="ECO:0000259" key="9">
    <source>
        <dbReference type="PROSITE" id="PS51782"/>
    </source>
</evidence>
<evidence type="ECO:0000256" key="7">
    <source>
        <dbReference type="PROSITE-ProRule" id="PRU01373"/>
    </source>
</evidence>
<evidence type="ECO:0000256" key="4">
    <source>
        <dbReference type="ARBA" id="ARBA00022960"/>
    </source>
</evidence>
<evidence type="ECO:0000313" key="12">
    <source>
        <dbReference type="Proteomes" id="UP000318538"/>
    </source>
</evidence>